<evidence type="ECO:0000256" key="1">
    <source>
        <dbReference type="SAM" id="Phobius"/>
    </source>
</evidence>
<proteinExistence type="predicted"/>
<dbReference type="RefSeq" id="WP_202660586.1">
    <property type="nucleotide sequence ID" value="NZ_JAESVP010000005.1"/>
</dbReference>
<keyword evidence="1" id="KW-0472">Membrane</keyword>
<comment type="caution">
    <text evidence="2">The sequence shown here is derived from an EMBL/GenBank/DDBJ whole genome shotgun (WGS) entry which is preliminary data.</text>
</comment>
<dbReference type="AlphaFoldDB" id="A0A8J7MTA1"/>
<dbReference type="Proteomes" id="UP000619033">
    <property type="component" value="Unassembled WGS sequence"/>
</dbReference>
<keyword evidence="3" id="KW-1185">Reference proteome</keyword>
<dbReference type="EMBL" id="JAESVP010000005">
    <property type="protein sequence ID" value="MBL4928570.1"/>
    <property type="molecule type" value="Genomic_DNA"/>
</dbReference>
<accession>A0A8J7MTA1</accession>
<reference evidence="2" key="1">
    <citation type="submission" date="2021-01" db="EMBL/GenBank/DDBJ databases">
        <title>Genome seq and assembly of Tabrizicola sp. KVB23.</title>
        <authorList>
            <person name="Chhetri G."/>
        </authorList>
    </citation>
    <scope>NUCLEOTIDE SEQUENCE</scope>
    <source>
        <strain evidence="2">KVB23</strain>
    </source>
</reference>
<evidence type="ECO:0000313" key="3">
    <source>
        <dbReference type="Proteomes" id="UP000619033"/>
    </source>
</evidence>
<feature type="transmembrane region" description="Helical" evidence="1">
    <location>
        <begin position="99"/>
        <end position="117"/>
    </location>
</feature>
<evidence type="ECO:0000313" key="2">
    <source>
        <dbReference type="EMBL" id="MBL4928570.1"/>
    </source>
</evidence>
<sequence>MSATTIQQMADRVAQLMEARLRLKGKGLADKLRRGGRSVPKRLRTNATFLAEAEDLSRNPRLALQIDPARVAEAYDQCLSQLGAGGRKEGWGTWAVNRLASVVLSLMLLAALIALILRWRHLM</sequence>
<gene>
    <name evidence="2" type="ORF">JI744_10680</name>
</gene>
<organism evidence="2 3">
    <name type="scientific">Fuscibacter oryzae</name>
    <dbReference type="NCBI Taxonomy" id="2803939"/>
    <lineage>
        <taxon>Bacteria</taxon>
        <taxon>Pseudomonadati</taxon>
        <taxon>Pseudomonadota</taxon>
        <taxon>Alphaproteobacteria</taxon>
        <taxon>Rhodobacterales</taxon>
        <taxon>Paracoccaceae</taxon>
        <taxon>Fuscibacter</taxon>
    </lineage>
</organism>
<keyword evidence="1" id="KW-1133">Transmembrane helix</keyword>
<name>A0A8J7MTA1_9RHOB</name>
<protein>
    <submittedName>
        <fullName evidence="2">Uncharacterized protein</fullName>
    </submittedName>
</protein>
<keyword evidence="1" id="KW-0812">Transmembrane</keyword>